<dbReference type="AlphaFoldDB" id="A0A8J8NK17"/>
<keyword evidence="2" id="KW-1185">Reference proteome</keyword>
<reference evidence="1" key="1">
    <citation type="submission" date="2019-06" db="EMBL/GenBank/DDBJ databases">
        <authorList>
            <person name="Zheng W."/>
        </authorList>
    </citation>
    <scope>NUCLEOTIDE SEQUENCE</scope>
    <source>
        <strain evidence="1">QDHG01</strain>
    </source>
</reference>
<evidence type="ECO:0000313" key="2">
    <source>
        <dbReference type="Proteomes" id="UP000785679"/>
    </source>
</evidence>
<dbReference type="Proteomes" id="UP000785679">
    <property type="component" value="Unassembled WGS sequence"/>
</dbReference>
<sequence>MGEFNIAEAVHSQKCPSCKFPIQHDTIKNFGFTGCYWSVIGKKVDDENLFEIKRRKAPSDKYSTFESIGSSNNADWFFLKVKTEEK</sequence>
<evidence type="ECO:0000313" key="1">
    <source>
        <dbReference type="EMBL" id="TNV75984.1"/>
    </source>
</evidence>
<gene>
    <name evidence="1" type="ORF">FGO68_gene14537</name>
</gene>
<dbReference type="EMBL" id="RRYP01014420">
    <property type="protein sequence ID" value="TNV75984.1"/>
    <property type="molecule type" value="Genomic_DNA"/>
</dbReference>
<name>A0A8J8NK17_HALGN</name>
<proteinExistence type="predicted"/>
<comment type="caution">
    <text evidence="1">The sequence shown here is derived from an EMBL/GenBank/DDBJ whole genome shotgun (WGS) entry which is preliminary data.</text>
</comment>
<protein>
    <submittedName>
        <fullName evidence="1">Uncharacterized protein</fullName>
    </submittedName>
</protein>
<organism evidence="1 2">
    <name type="scientific">Halteria grandinella</name>
    <dbReference type="NCBI Taxonomy" id="5974"/>
    <lineage>
        <taxon>Eukaryota</taxon>
        <taxon>Sar</taxon>
        <taxon>Alveolata</taxon>
        <taxon>Ciliophora</taxon>
        <taxon>Intramacronucleata</taxon>
        <taxon>Spirotrichea</taxon>
        <taxon>Stichotrichia</taxon>
        <taxon>Sporadotrichida</taxon>
        <taxon>Halteriidae</taxon>
        <taxon>Halteria</taxon>
    </lineage>
</organism>
<accession>A0A8J8NK17</accession>